<feature type="compositionally biased region" description="Polar residues" evidence="1">
    <location>
        <begin position="11"/>
        <end position="26"/>
    </location>
</feature>
<accession>A0ABQ8SH96</accession>
<organism evidence="2 3">
    <name type="scientific">Periplaneta americana</name>
    <name type="common">American cockroach</name>
    <name type="synonym">Blatta americana</name>
    <dbReference type="NCBI Taxonomy" id="6978"/>
    <lineage>
        <taxon>Eukaryota</taxon>
        <taxon>Metazoa</taxon>
        <taxon>Ecdysozoa</taxon>
        <taxon>Arthropoda</taxon>
        <taxon>Hexapoda</taxon>
        <taxon>Insecta</taxon>
        <taxon>Pterygota</taxon>
        <taxon>Neoptera</taxon>
        <taxon>Polyneoptera</taxon>
        <taxon>Dictyoptera</taxon>
        <taxon>Blattodea</taxon>
        <taxon>Blattoidea</taxon>
        <taxon>Blattidae</taxon>
        <taxon>Blattinae</taxon>
        <taxon>Periplaneta</taxon>
    </lineage>
</organism>
<evidence type="ECO:0000313" key="3">
    <source>
        <dbReference type="Proteomes" id="UP001148838"/>
    </source>
</evidence>
<keyword evidence="3" id="KW-1185">Reference proteome</keyword>
<dbReference type="EMBL" id="JAJSOF020000027">
    <property type="protein sequence ID" value="KAJ4433249.1"/>
    <property type="molecule type" value="Genomic_DNA"/>
</dbReference>
<dbReference type="Proteomes" id="UP001148838">
    <property type="component" value="Unassembled WGS sequence"/>
</dbReference>
<feature type="region of interest" description="Disordered" evidence="1">
    <location>
        <begin position="1"/>
        <end position="26"/>
    </location>
</feature>
<feature type="region of interest" description="Disordered" evidence="1">
    <location>
        <begin position="61"/>
        <end position="112"/>
    </location>
</feature>
<comment type="caution">
    <text evidence="2">The sequence shown here is derived from an EMBL/GenBank/DDBJ whole genome shotgun (WGS) entry which is preliminary data.</text>
</comment>
<evidence type="ECO:0000313" key="2">
    <source>
        <dbReference type="EMBL" id="KAJ4433249.1"/>
    </source>
</evidence>
<name>A0ABQ8SH96_PERAM</name>
<proteinExistence type="predicted"/>
<sequence length="129" mass="14505">MVGVCKGGNEPPSSLKTNNPHLWSNGQRVWPRNQVARVRILVGAIYLVEVFQEFSLNPIRANAGKNDAETDQGEKNKLAESLAEKKLPTEGRTRRNGERGRSSWQKNISDDGPYEDIWIICGEKEKSNK</sequence>
<gene>
    <name evidence="2" type="ORF">ANN_15508</name>
</gene>
<protein>
    <submittedName>
        <fullName evidence="2">Uncharacterized protein</fullName>
    </submittedName>
</protein>
<feature type="compositionally biased region" description="Basic and acidic residues" evidence="1">
    <location>
        <begin position="66"/>
        <end position="101"/>
    </location>
</feature>
<reference evidence="2 3" key="1">
    <citation type="journal article" date="2022" name="Allergy">
        <title>Genome assembly and annotation of Periplaneta americana reveal a comprehensive cockroach allergen profile.</title>
        <authorList>
            <person name="Wang L."/>
            <person name="Xiong Q."/>
            <person name="Saelim N."/>
            <person name="Wang L."/>
            <person name="Nong W."/>
            <person name="Wan A.T."/>
            <person name="Shi M."/>
            <person name="Liu X."/>
            <person name="Cao Q."/>
            <person name="Hui J.H.L."/>
            <person name="Sookrung N."/>
            <person name="Leung T.F."/>
            <person name="Tungtrongchitr A."/>
            <person name="Tsui S.K.W."/>
        </authorList>
    </citation>
    <scope>NUCLEOTIDE SEQUENCE [LARGE SCALE GENOMIC DNA]</scope>
    <source>
        <strain evidence="2">PWHHKU_190912</strain>
    </source>
</reference>
<evidence type="ECO:0000256" key="1">
    <source>
        <dbReference type="SAM" id="MobiDB-lite"/>
    </source>
</evidence>